<name>A0A2S5GH47_9BACL</name>
<dbReference type="InterPro" id="IPR016039">
    <property type="entry name" value="Thiolase-like"/>
</dbReference>
<dbReference type="Pfam" id="PF07451">
    <property type="entry name" value="SpoVAD"/>
    <property type="match status" value="1"/>
</dbReference>
<dbReference type="Gene3D" id="3.40.47.40">
    <property type="entry name" value="Stage V sporulation protein AD"/>
    <property type="match status" value="1"/>
</dbReference>
<dbReference type="NCBIfam" id="NF009069">
    <property type="entry name" value="PRK12404.1"/>
    <property type="match status" value="1"/>
</dbReference>
<dbReference type="SUPFAM" id="SSF53901">
    <property type="entry name" value="Thiolase-like"/>
    <property type="match status" value="1"/>
</dbReference>
<accession>A0A2S5GH47</accession>
<dbReference type="PIRSF" id="PIRSF011570">
    <property type="entry name" value="SpoVAD"/>
    <property type="match status" value="1"/>
</dbReference>
<organism evidence="1 2">
    <name type="scientific">Jeotgalibacillus proteolyticus</name>
    <dbReference type="NCBI Taxonomy" id="2082395"/>
    <lineage>
        <taxon>Bacteria</taxon>
        <taxon>Bacillati</taxon>
        <taxon>Bacillota</taxon>
        <taxon>Bacilli</taxon>
        <taxon>Bacillales</taxon>
        <taxon>Caryophanaceae</taxon>
        <taxon>Jeotgalibacillus</taxon>
    </lineage>
</organism>
<evidence type="ECO:0000313" key="2">
    <source>
        <dbReference type="Proteomes" id="UP000239047"/>
    </source>
</evidence>
<comment type="caution">
    <text evidence="1">The sequence shown here is derived from an EMBL/GenBank/DDBJ whole genome shotgun (WGS) entry which is preliminary data.</text>
</comment>
<sequence>MEGKSWIFKNRPAIVASGVVGGPFEQKSPYSGEFDLVKDTLWMEEESFEKANRQLIESAIQVTLDKKTLSSNDIDALLMGDLINQITPTSMAARTLSAPYLGLFSACATSMEGLALSAALIDGGYCQKVLTGASSHNAAVEKQFRYPTEYGGQKPPTAQWTVTGAGVALIEKASPHNAPLALIEKATIGKVVDNGIKDPFNMGAAMAPAAADVIERHLNQTNQTIDDFDLIITGDLSRIGHPITEDLLKQKGIAFKSGQFLDCGKMFYPELPDVQAGASGPACSAMLVYSHFLNELQKGSVRKILSVATGALLSPLTFQQGESIPCIAHAVELSSPAVNSQSFRGEE</sequence>
<dbReference type="InterPro" id="IPR038369">
    <property type="entry name" value="SpoVAD_sf"/>
</dbReference>
<dbReference type="GO" id="GO:0016746">
    <property type="term" value="F:acyltransferase activity"/>
    <property type="evidence" value="ECO:0007669"/>
    <property type="project" value="InterPro"/>
</dbReference>
<dbReference type="AlphaFoldDB" id="A0A2S5GH47"/>
<dbReference type="EMBL" id="PREZ01000001">
    <property type="protein sequence ID" value="PPA72309.1"/>
    <property type="molecule type" value="Genomic_DNA"/>
</dbReference>
<dbReference type="OrthoDB" id="9770068at2"/>
<dbReference type="RefSeq" id="WP_104056459.1">
    <property type="nucleotide sequence ID" value="NZ_PREZ01000001.1"/>
</dbReference>
<evidence type="ECO:0000313" key="1">
    <source>
        <dbReference type="EMBL" id="PPA72309.1"/>
    </source>
</evidence>
<proteinExistence type="predicted"/>
<dbReference type="Proteomes" id="UP000239047">
    <property type="component" value="Unassembled WGS sequence"/>
</dbReference>
<protein>
    <submittedName>
        <fullName evidence="1">Stage V sporulation protein AD</fullName>
    </submittedName>
</protein>
<dbReference type="NCBIfam" id="TIGR02845">
    <property type="entry name" value="spore_V_AD"/>
    <property type="match status" value="1"/>
</dbReference>
<dbReference type="NCBIfam" id="NF006160">
    <property type="entry name" value="PRK08304.1"/>
    <property type="match status" value="1"/>
</dbReference>
<keyword evidence="2" id="KW-1185">Reference proteome</keyword>
<reference evidence="1 2" key="1">
    <citation type="submission" date="2018-02" db="EMBL/GenBank/DDBJ databases">
        <title>Jeotgalibacillus proteolyticum sp. nov. a protease producing bacterium isolated from ocean sediments of Laizhou Bay.</title>
        <authorList>
            <person name="Li Y."/>
        </authorList>
    </citation>
    <scope>NUCLEOTIDE SEQUENCE [LARGE SCALE GENOMIC DNA]</scope>
    <source>
        <strain evidence="1 2">22-7</strain>
    </source>
</reference>
<gene>
    <name evidence="1" type="primary">spoVAD</name>
    <name evidence="1" type="ORF">C4B60_02735</name>
</gene>
<dbReference type="InterPro" id="IPR010894">
    <property type="entry name" value="SpoVAD"/>
</dbReference>